<evidence type="ECO:0000313" key="3">
    <source>
        <dbReference type="Proteomes" id="UP001559025"/>
    </source>
</evidence>
<feature type="transmembrane region" description="Helical" evidence="1">
    <location>
        <begin position="190"/>
        <end position="208"/>
    </location>
</feature>
<proteinExistence type="predicted"/>
<dbReference type="Pfam" id="PF06912">
    <property type="entry name" value="DUF1275"/>
    <property type="match status" value="1"/>
</dbReference>
<evidence type="ECO:0000256" key="1">
    <source>
        <dbReference type="SAM" id="Phobius"/>
    </source>
</evidence>
<accession>A0ABV3WR95</accession>
<feature type="transmembrane region" description="Helical" evidence="1">
    <location>
        <begin position="88"/>
        <end position="112"/>
    </location>
</feature>
<organism evidence="2 3">
    <name type="scientific">Neoaquamicrobium sediminum</name>
    <dbReference type="NCBI Taxonomy" id="1849104"/>
    <lineage>
        <taxon>Bacteria</taxon>
        <taxon>Pseudomonadati</taxon>
        <taxon>Pseudomonadota</taxon>
        <taxon>Alphaproteobacteria</taxon>
        <taxon>Hyphomicrobiales</taxon>
        <taxon>Phyllobacteriaceae</taxon>
        <taxon>Neoaquamicrobium</taxon>
    </lineage>
</organism>
<keyword evidence="3" id="KW-1185">Reference proteome</keyword>
<dbReference type="Proteomes" id="UP001559025">
    <property type="component" value="Unassembled WGS sequence"/>
</dbReference>
<feature type="transmembrane region" description="Helical" evidence="1">
    <location>
        <begin position="12"/>
        <end position="36"/>
    </location>
</feature>
<protein>
    <submittedName>
        <fullName evidence="2">YoaK family protein</fullName>
    </submittedName>
</protein>
<name>A0ABV3WR95_9HYPH</name>
<feature type="transmembrane region" description="Helical" evidence="1">
    <location>
        <begin position="162"/>
        <end position="184"/>
    </location>
</feature>
<dbReference type="PANTHER" id="PTHR37314">
    <property type="entry name" value="SLR0142 PROTEIN"/>
    <property type="match status" value="1"/>
</dbReference>
<reference evidence="2 3" key="1">
    <citation type="submission" date="2024-01" db="EMBL/GenBank/DDBJ databases">
        <title>New evidence supports the origin of RcGTA from prophage.</title>
        <authorList>
            <person name="Xu Y."/>
            <person name="Liu B."/>
            <person name="Chen F."/>
        </authorList>
    </citation>
    <scope>NUCLEOTIDE SEQUENCE [LARGE SCALE GENOMIC DNA]</scope>
    <source>
        <strain evidence="2 3">CBW1107-2</strain>
    </source>
</reference>
<dbReference type="PANTHER" id="PTHR37314:SF4">
    <property type="entry name" value="UPF0700 TRANSMEMBRANE PROTEIN YOAK"/>
    <property type="match status" value="1"/>
</dbReference>
<evidence type="ECO:0000313" key="2">
    <source>
        <dbReference type="EMBL" id="MEX4007178.1"/>
    </source>
</evidence>
<dbReference type="RefSeq" id="WP_368802382.1">
    <property type="nucleotide sequence ID" value="NZ_JAZHFV010000002.1"/>
</dbReference>
<dbReference type="InterPro" id="IPR010699">
    <property type="entry name" value="DUF1275"/>
</dbReference>
<keyword evidence="1" id="KW-1133">Transmembrane helix</keyword>
<gene>
    <name evidence="2" type="ORF">V1479_07675</name>
</gene>
<sequence>MIQHSTRERLVAMPMAALAGFVDAVAFLHLGGYFVSFMTGNTTRLGASIAEANGRMWLPALLIVLFVSGVVAGTLVRQAAVSRGQGWVMALVTAMLALAGLASIAGFPWLAMGALAVAMGAENAVFERHGEVSIGVTYMTGTLVKMGQRIASALRGGSRTAWAWYGLLWLGLALGAVMGAGAFLALGLGAIWIAVAISVTITVFFFLLDPANETA</sequence>
<keyword evidence="1" id="KW-0812">Transmembrane</keyword>
<keyword evidence="1" id="KW-0472">Membrane</keyword>
<feature type="transmembrane region" description="Helical" evidence="1">
    <location>
        <begin position="56"/>
        <end position="76"/>
    </location>
</feature>
<comment type="caution">
    <text evidence="2">The sequence shown here is derived from an EMBL/GenBank/DDBJ whole genome shotgun (WGS) entry which is preliminary data.</text>
</comment>
<dbReference type="EMBL" id="JAZHFV010000002">
    <property type="protein sequence ID" value="MEX4007178.1"/>
    <property type="molecule type" value="Genomic_DNA"/>
</dbReference>